<dbReference type="Gene3D" id="1.10.30.50">
    <property type="match status" value="1"/>
</dbReference>
<dbReference type="Proteomes" id="UP001159663">
    <property type="component" value="Unassembled WGS sequence"/>
</dbReference>
<name>A0AA43G3P2_VIBSP</name>
<accession>A0AA43G3P2</accession>
<comment type="caution">
    <text evidence="1">The sequence shown here is derived from an EMBL/GenBank/DDBJ whole genome shotgun (WGS) entry which is preliminary data.</text>
</comment>
<gene>
    <name evidence="1" type="ORF">L8R85_25425</name>
</gene>
<evidence type="ECO:0008006" key="3">
    <source>
        <dbReference type="Google" id="ProtNLM"/>
    </source>
</evidence>
<evidence type="ECO:0000313" key="2">
    <source>
        <dbReference type="Proteomes" id="UP001159663"/>
    </source>
</evidence>
<organism evidence="1 2">
    <name type="scientific">Vibrio splendidus</name>
    <dbReference type="NCBI Taxonomy" id="29497"/>
    <lineage>
        <taxon>Bacteria</taxon>
        <taxon>Pseudomonadati</taxon>
        <taxon>Pseudomonadota</taxon>
        <taxon>Gammaproteobacteria</taxon>
        <taxon>Vibrionales</taxon>
        <taxon>Vibrionaceae</taxon>
        <taxon>Vibrio</taxon>
    </lineage>
</organism>
<dbReference type="AlphaFoldDB" id="A0AA43G3P2"/>
<dbReference type="RefSeq" id="WP_280534865.1">
    <property type="nucleotide sequence ID" value="NZ_JAKMYX010000196.1"/>
</dbReference>
<dbReference type="EMBL" id="JAKMYX010000196">
    <property type="protein sequence ID" value="MDH5924343.1"/>
    <property type="molecule type" value="Genomic_DNA"/>
</dbReference>
<evidence type="ECO:0000313" key="1">
    <source>
        <dbReference type="EMBL" id="MDH5924343.1"/>
    </source>
</evidence>
<protein>
    <recommendedName>
        <fullName evidence="3">HNH nuclease domain-containing protein</fullName>
    </recommendedName>
</protein>
<sequence>MRYVDRSKVRMPACLDFDVSSSKARKELAHNLKAKKRLFRCYKDDTVKYALESLFHGKCAYCETRYNAHHPVDIEHYRPKNSDKYWWLAAVWENLLPSCIDCNRVRRHKHFDYKLNSYTRVKNSGKGCSFPVIGTRAYAPVGIDKRASSEKMRLSIVKEQPILLNPTLDNVDNWFSFNHRGAILPSPELKFGSVTLERVEKTIRIIGLNRLGLVSSRNEVLLNLEFLIYIVKEIIPLLKQDLSEHHIALLHELLVYIFRHIKTFEDDTHPYSTMCRQIIKKKLAPII</sequence>
<reference evidence="1" key="1">
    <citation type="submission" date="2022-01" db="EMBL/GenBank/DDBJ databases">
        <title>Vibrio aestuarianus Clade A and Clade B isolates are associated with Pacific oyster (Crassostrea gigas) disease outbreaks across Ireland.</title>
        <authorList>
            <person name="Coyle N."/>
            <person name="O'Toole C."/>
            <person name="Thomas J.C.L."/>
            <person name="Ryder D."/>
            <person name="Cheslett D."/>
            <person name="Feist S."/>
            <person name="Bean T."/>
            <person name="Joseph A."/>
            <person name="Waina A."/>
            <person name="Feil E."/>
            <person name="Verner-Jeffreys D.W."/>
        </authorList>
    </citation>
    <scope>NUCLEOTIDE SEQUENCE</scope>
    <source>
        <strain evidence="1">S/17/14 A</strain>
    </source>
</reference>
<proteinExistence type="predicted"/>